<evidence type="ECO:0000313" key="1">
    <source>
        <dbReference type="EMBL" id="KXZ41118.1"/>
    </source>
</evidence>
<name>A0A150FU73_GONPE</name>
<proteinExistence type="predicted"/>
<protein>
    <submittedName>
        <fullName evidence="1">Uncharacterized protein</fullName>
    </submittedName>
</protein>
<accession>A0A150FU73</accession>
<keyword evidence="2" id="KW-1185">Reference proteome</keyword>
<dbReference type="AlphaFoldDB" id="A0A150FU73"/>
<organism evidence="1 2">
    <name type="scientific">Gonium pectorale</name>
    <name type="common">Green alga</name>
    <dbReference type="NCBI Taxonomy" id="33097"/>
    <lineage>
        <taxon>Eukaryota</taxon>
        <taxon>Viridiplantae</taxon>
        <taxon>Chlorophyta</taxon>
        <taxon>core chlorophytes</taxon>
        <taxon>Chlorophyceae</taxon>
        <taxon>CS clade</taxon>
        <taxon>Chlamydomonadales</taxon>
        <taxon>Volvocaceae</taxon>
        <taxon>Gonium</taxon>
    </lineage>
</organism>
<gene>
    <name evidence="1" type="ORF">GPECTOR_769g941</name>
</gene>
<evidence type="ECO:0000313" key="2">
    <source>
        <dbReference type="Proteomes" id="UP000075714"/>
    </source>
</evidence>
<sequence length="223" mass="24435">MAGDIVVSLLTDPTAFDFDLYTVYAEAVGTHMKGLHAAKIFGGVSDEAMEKYEQRCAAVREANGKKMPNKPKANEDAFELPESPAQTNQLCRAYISEAKANAVSRLAKSQPDPETMEKFKLSRQRWEVDVQSPIKSLADKFHEVNFKENACRSLVEDEKGLPGNLRLRLLVGLSGSYMKAADVIRAAKGVVTKEAASYFGVISKPALSFISQAPLDDPPLKEP</sequence>
<reference evidence="2" key="1">
    <citation type="journal article" date="2016" name="Nat. Commun.">
        <title>The Gonium pectorale genome demonstrates co-option of cell cycle regulation during the evolution of multicellularity.</title>
        <authorList>
            <person name="Hanschen E.R."/>
            <person name="Marriage T.N."/>
            <person name="Ferris P.J."/>
            <person name="Hamaji T."/>
            <person name="Toyoda A."/>
            <person name="Fujiyama A."/>
            <person name="Neme R."/>
            <person name="Noguchi H."/>
            <person name="Minakuchi Y."/>
            <person name="Suzuki M."/>
            <person name="Kawai-Toyooka H."/>
            <person name="Smith D.R."/>
            <person name="Sparks H."/>
            <person name="Anderson J."/>
            <person name="Bakaric R."/>
            <person name="Luria V."/>
            <person name="Karger A."/>
            <person name="Kirschner M.W."/>
            <person name="Durand P.M."/>
            <person name="Michod R.E."/>
            <person name="Nozaki H."/>
            <person name="Olson B.J."/>
        </authorList>
    </citation>
    <scope>NUCLEOTIDE SEQUENCE [LARGE SCALE GENOMIC DNA]</scope>
    <source>
        <strain evidence="2">NIES-2863</strain>
    </source>
</reference>
<comment type="caution">
    <text evidence="1">The sequence shown here is derived from an EMBL/GenBank/DDBJ whole genome shotgun (WGS) entry which is preliminary data.</text>
</comment>
<dbReference type="EMBL" id="LSYV01000765">
    <property type="protein sequence ID" value="KXZ41118.1"/>
    <property type="molecule type" value="Genomic_DNA"/>
</dbReference>
<dbReference type="Proteomes" id="UP000075714">
    <property type="component" value="Unassembled WGS sequence"/>
</dbReference>